<organism evidence="1">
    <name type="scientific">Acerihabitans sp. KWT182</name>
    <dbReference type="NCBI Taxonomy" id="3157919"/>
    <lineage>
        <taxon>Bacteria</taxon>
        <taxon>Pseudomonadati</taxon>
        <taxon>Pseudomonadota</taxon>
        <taxon>Gammaproteobacteria</taxon>
        <taxon>Enterobacterales</taxon>
        <taxon>Pectobacteriaceae</taxon>
        <taxon>Acerihabitans</taxon>
    </lineage>
</organism>
<reference evidence="1" key="1">
    <citation type="submission" date="2024-06" db="EMBL/GenBank/DDBJ databases">
        <authorList>
            <person name="Coelho C."/>
            <person name="Bento M."/>
            <person name="Garcia E."/>
            <person name="Camelo A."/>
            <person name="Brandao I."/>
            <person name="Espirito Santo C."/>
            <person name="Trovao J."/>
            <person name="Verissimo A."/>
            <person name="Costa J."/>
            <person name="Tiago I."/>
        </authorList>
    </citation>
    <scope>NUCLEOTIDE SEQUENCE</scope>
    <source>
        <strain evidence="1">KWT182</strain>
    </source>
</reference>
<dbReference type="SUPFAM" id="SSF51182">
    <property type="entry name" value="RmlC-like cupins"/>
    <property type="match status" value="1"/>
</dbReference>
<gene>
    <name evidence="1" type="ORF">ABK905_03475</name>
</gene>
<accession>A0AAU7QBM4</accession>
<protein>
    <submittedName>
        <fullName evidence="1">Uncharacterized protein</fullName>
    </submittedName>
</protein>
<name>A0AAU7QBM4_9GAMM</name>
<dbReference type="EMBL" id="CP157947">
    <property type="protein sequence ID" value="XBS70333.1"/>
    <property type="molecule type" value="Genomic_DNA"/>
</dbReference>
<sequence>MNIVKAMEQFKGPKAVIPPHEGTRFVYGQEQVSAQLKLALNEYPHYKFSVVRFDLRPGQSLDLMASMLFGRMLYCLEGKGVVVLNAEVKPFFRGSFRSRRRRASCAAV</sequence>
<proteinExistence type="predicted"/>
<dbReference type="InterPro" id="IPR011051">
    <property type="entry name" value="RmlC_Cupin_sf"/>
</dbReference>
<evidence type="ECO:0000313" key="1">
    <source>
        <dbReference type="EMBL" id="XBS70333.1"/>
    </source>
</evidence>
<dbReference type="AlphaFoldDB" id="A0AAU7QBM4"/>